<comment type="caution">
    <text evidence="1">The sequence shown here is derived from an EMBL/GenBank/DDBJ whole genome shotgun (WGS) entry which is preliminary data.</text>
</comment>
<evidence type="ECO:0000313" key="2">
    <source>
        <dbReference type="Proteomes" id="UP000274315"/>
    </source>
</evidence>
<dbReference type="CDD" id="cd04301">
    <property type="entry name" value="NAT_SF"/>
    <property type="match status" value="1"/>
</dbReference>
<name>A0A3M5X925_PSEAP</name>
<reference evidence="1 2" key="1">
    <citation type="submission" date="2018-08" db="EMBL/GenBank/DDBJ databases">
        <title>Recombination of ecologically and evolutionarily significant loci maintains genetic cohesion in the Pseudomonas syringae species complex.</title>
        <authorList>
            <person name="Dillon M."/>
            <person name="Thakur S."/>
            <person name="Almeida R.N.D."/>
            <person name="Weir B.S."/>
            <person name="Guttman D.S."/>
        </authorList>
    </citation>
    <scope>NUCLEOTIDE SEQUENCE [LARGE SCALE GENOMIC DNA]</scope>
    <source>
        <strain evidence="1 2">ICMP 11935</strain>
    </source>
</reference>
<dbReference type="AlphaFoldDB" id="A0A3M5X925"/>
<gene>
    <name evidence="1" type="ORF">ALP24_01325</name>
</gene>
<dbReference type="Proteomes" id="UP000274315">
    <property type="component" value="Unassembled WGS sequence"/>
</dbReference>
<protein>
    <submittedName>
        <fullName evidence="1">Uncharacterized protein</fullName>
    </submittedName>
</protein>
<organism evidence="1 2">
    <name type="scientific">Pseudomonas syringae pv. aptata</name>
    <dbReference type="NCBI Taxonomy" id="83167"/>
    <lineage>
        <taxon>Bacteria</taxon>
        <taxon>Pseudomonadati</taxon>
        <taxon>Pseudomonadota</taxon>
        <taxon>Gammaproteobacteria</taxon>
        <taxon>Pseudomonadales</taxon>
        <taxon>Pseudomonadaceae</taxon>
        <taxon>Pseudomonas</taxon>
        <taxon>Pseudomonas syringae</taxon>
    </lineage>
</organism>
<sequence>MTYQREKYVIGSFDAWWAYGDFHQDSWFFGRQHAVHVGVRPITLVNEVTQSEPGHFVYPGTDFIDHIEVDGERVGELDYSINPLLDRLYINMIEVNPDRRRERIGTAVLWHLWRVHRIPIVPLDQYAMAEQFWHQARLGLGAAGAQIESVLCLNEHVQLEQQRWQHLVPESVHERRMRAMEASEEWPAIKARMEKEYGR</sequence>
<accession>A0A3M5X925</accession>
<evidence type="ECO:0000313" key="1">
    <source>
        <dbReference type="EMBL" id="RMU79389.1"/>
    </source>
</evidence>
<proteinExistence type="predicted"/>
<dbReference type="EMBL" id="RBUF01000038">
    <property type="protein sequence ID" value="RMU79389.1"/>
    <property type="molecule type" value="Genomic_DNA"/>
</dbReference>